<dbReference type="PANTHER" id="PTHR46060:SF2">
    <property type="entry name" value="HISTONE-LYSINE N-METHYLTRANSFERASE SETMAR"/>
    <property type="match status" value="1"/>
</dbReference>
<dbReference type="InterPro" id="IPR052709">
    <property type="entry name" value="Transposase-MT_Hybrid"/>
</dbReference>
<sequence length="551" mass="62341">MPPGGSVTAEPYCCDLDEMYPKLQKLSPALANRSGAILLQDNAKAHTAKITRQKLTQLGIEVLSHPTYSPDHSPTDYHFLQAFDSYLRQKKIADLTDVENDSLAFINSRDPGLFSKSLDLLPLHWQRCVDADDMLWRWLGLICVCLTVFQSIAQEEPEGIDDEGGDAEAIYNKTYTEHQTALEKALFGSYVNTRRPVRNSSNAIDVNIHFHIVHVSINQEEQTMTVHGHLYMTWIDEFLGWDVNEYNGIRITRCSKWRVWQPKITVANSVGGIFSAFEISSHAHVLVQSLGKEQAKVEMYPTFSIKVGCNLDFSGFPSDQHSCELLVFAKQRMSEVRLKNYYDMPPTLSIGWGSQSDKRMISDFEIFNVSNHISYYKQGEMTTDIPVTPNEKAVSWTVLHTTIEFRRRSVMFGVCMLLPCLISAAFNILPFFLPSLNYSVYTLLSNVVIQAIFLQELVYGMPLSASEVPRSVLFYSVTMLCNMFSLMLHILLVVNDHQSSFILRPVLQATGSFIAVRMPYPAKTPIVALRVALGLLTTLLYIVMIFALLIF</sequence>
<dbReference type="PANTHER" id="PTHR46060">
    <property type="entry name" value="MARINER MOS1 TRANSPOSASE-LIKE PROTEIN"/>
    <property type="match status" value="1"/>
</dbReference>
<dbReference type="GO" id="GO:0003690">
    <property type="term" value="F:double-stranded DNA binding"/>
    <property type="evidence" value="ECO:0007669"/>
    <property type="project" value="TreeGrafter"/>
</dbReference>
<evidence type="ECO:0000256" key="3">
    <source>
        <dbReference type="SAM" id="Phobius"/>
    </source>
</evidence>
<dbReference type="GO" id="GO:0031297">
    <property type="term" value="P:replication fork processing"/>
    <property type="evidence" value="ECO:0007669"/>
    <property type="project" value="TreeGrafter"/>
</dbReference>
<dbReference type="GO" id="GO:0005634">
    <property type="term" value="C:nucleus"/>
    <property type="evidence" value="ECO:0007669"/>
    <property type="project" value="TreeGrafter"/>
</dbReference>
<evidence type="ECO:0000313" key="7">
    <source>
        <dbReference type="WBParaSite" id="NBR_0001128901-mRNA-1"/>
    </source>
</evidence>
<comment type="subcellular location">
    <subcellularLocation>
        <location evidence="1">Membrane</location>
    </subcellularLocation>
</comment>
<dbReference type="CDD" id="cd18989">
    <property type="entry name" value="LGIC_ECD_cation"/>
    <property type="match status" value="1"/>
</dbReference>
<dbReference type="InterPro" id="IPR018000">
    <property type="entry name" value="Neurotransmitter_ion_chnl_CS"/>
</dbReference>
<dbReference type="SUPFAM" id="SSF63712">
    <property type="entry name" value="Nicotinic receptor ligand binding domain-like"/>
    <property type="match status" value="1"/>
</dbReference>
<dbReference type="GO" id="GO:0044547">
    <property type="term" value="F:DNA topoisomerase binding"/>
    <property type="evidence" value="ECO:0007669"/>
    <property type="project" value="TreeGrafter"/>
</dbReference>
<dbReference type="Gene3D" id="2.70.170.10">
    <property type="entry name" value="Neurotransmitter-gated ion-channel ligand-binding domain"/>
    <property type="match status" value="1"/>
</dbReference>
<keyword evidence="3" id="KW-1133">Transmembrane helix</keyword>
<feature type="transmembrane region" description="Helical" evidence="3">
    <location>
        <begin position="438"/>
        <end position="460"/>
    </location>
</feature>
<dbReference type="Pfam" id="PF02931">
    <property type="entry name" value="Neur_chan_LBD"/>
    <property type="match status" value="1"/>
</dbReference>
<proteinExistence type="predicted"/>
<name>A0A0N4Y5K6_NIPBR</name>
<evidence type="ECO:0000256" key="1">
    <source>
        <dbReference type="ARBA" id="ARBA00004370"/>
    </source>
</evidence>
<dbReference type="GO" id="GO:0015074">
    <property type="term" value="P:DNA integration"/>
    <property type="evidence" value="ECO:0007669"/>
    <property type="project" value="TreeGrafter"/>
</dbReference>
<feature type="transmembrane region" description="Helical" evidence="3">
    <location>
        <begin position="527"/>
        <end position="550"/>
    </location>
</feature>
<feature type="domain" description="Neurotransmitter-gated ion-channel ligand-binding" evidence="4">
    <location>
        <begin position="181"/>
        <end position="370"/>
    </location>
</feature>
<reference evidence="5 6" key="2">
    <citation type="submission" date="2018-11" db="EMBL/GenBank/DDBJ databases">
        <authorList>
            <consortium name="Pathogen Informatics"/>
        </authorList>
    </citation>
    <scope>NUCLEOTIDE SEQUENCE [LARGE SCALE GENOMIC DNA]</scope>
</reference>
<dbReference type="GO" id="GO:0000014">
    <property type="term" value="F:single-stranded DNA endodeoxyribonuclease activity"/>
    <property type="evidence" value="ECO:0007669"/>
    <property type="project" value="TreeGrafter"/>
</dbReference>
<keyword evidence="3" id="KW-0812">Transmembrane</keyword>
<dbReference type="STRING" id="27835.A0A0N4Y5K6"/>
<evidence type="ECO:0000313" key="5">
    <source>
        <dbReference type="EMBL" id="VDL74879.1"/>
    </source>
</evidence>
<reference evidence="7" key="1">
    <citation type="submission" date="2017-02" db="UniProtKB">
        <authorList>
            <consortium name="WormBaseParasite"/>
        </authorList>
    </citation>
    <scope>IDENTIFICATION</scope>
</reference>
<keyword evidence="2 3" id="KW-0472">Membrane</keyword>
<protein>
    <submittedName>
        <fullName evidence="7">Acetylcholine receptor-like protein cup-4 (inferred by orthology to a C. elegans protein)</fullName>
    </submittedName>
</protein>
<dbReference type="GO" id="GO:0003697">
    <property type="term" value="F:single-stranded DNA binding"/>
    <property type="evidence" value="ECO:0007669"/>
    <property type="project" value="TreeGrafter"/>
</dbReference>
<dbReference type="GO" id="GO:0044774">
    <property type="term" value="P:mitotic DNA integrity checkpoint signaling"/>
    <property type="evidence" value="ECO:0007669"/>
    <property type="project" value="TreeGrafter"/>
</dbReference>
<dbReference type="Proteomes" id="UP000271162">
    <property type="component" value="Unassembled WGS sequence"/>
</dbReference>
<dbReference type="GO" id="GO:0006303">
    <property type="term" value="P:double-strand break repair via nonhomologous end joining"/>
    <property type="evidence" value="ECO:0007669"/>
    <property type="project" value="TreeGrafter"/>
</dbReference>
<gene>
    <name evidence="5" type="ORF">NBR_LOCUS11290</name>
</gene>
<dbReference type="EMBL" id="UYSL01020496">
    <property type="protein sequence ID" value="VDL74879.1"/>
    <property type="molecule type" value="Genomic_DNA"/>
</dbReference>
<dbReference type="AlphaFoldDB" id="A0A0N4Y5K6"/>
<dbReference type="GO" id="GO:0000729">
    <property type="term" value="P:DNA double-strand break processing"/>
    <property type="evidence" value="ECO:0007669"/>
    <property type="project" value="TreeGrafter"/>
</dbReference>
<dbReference type="WBParaSite" id="NBR_0001128901-mRNA-1">
    <property type="protein sequence ID" value="NBR_0001128901-mRNA-1"/>
    <property type="gene ID" value="NBR_0001128901"/>
</dbReference>
<organism evidence="7">
    <name type="scientific">Nippostrongylus brasiliensis</name>
    <name type="common">Rat hookworm</name>
    <dbReference type="NCBI Taxonomy" id="27835"/>
    <lineage>
        <taxon>Eukaryota</taxon>
        <taxon>Metazoa</taxon>
        <taxon>Ecdysozoa</taxon>
        <taxon>Nematoda</taxon>
        <taxon>Chromadorea</taxon>
        <taxon>Rhabditida</taxon>
        <taxon>Rhabditina</taxon>
        <taxon>Rhabditomorpha</taxon>
        <taxon>Strongyloidea</taxon>
        <taxon>Heligmosomidae</taxon>
        <taxon>Nippostrongylus</taxon>
    </lineage>
</organism>
<dbReference type="GO" id="GO:0035861">
    <property type="term" value="C:site of double-strand break"/>
    <property type="evidence" value="ECO:0007669"/>
    <property type="project" value="TreeGrafter"/>
</dbReference>
<feature type="transmembrane region" description="Helical" evidence="3">
    <location>
        <begin position="410"/>
        <end position="432"/>
    </location>
</feature>
<dbReference type="PROSITE" id="PS00236">
    <property type="entry name" value="NEUROTR_ION_CHANNEL"/>
    <property type="match status" value="1"/>
</dbReference>
<accession>A0A0N4Y5K6</accession>
<dbReference type="GO" id="GO:0000793">
    <property type="term" value="C:condensed chromosome"/>
    <property type="evidence" value="ECO:0007669"/>
    <property type="project" value="TreeGrafter"/>
</dbReference>
<dbReference type="InterPro" id="IPR006202">
    <property type="entry name" value="Neur_chan_lig-bd"/>
</dbReference>
<dbReference type="GO" id="GO:0016020">
    <property type="term" value="C:membrane"/>
    <property type="evidence" value="ECO:0007669"/>
    <property type="project" value="UniProtKB-SubCell"/>
</dbReference>
<evidence type="ECO:0000313" key="6">
    <source>
        <dbReference type="Proteomes" id="UP000271162"/>
    </source>
</evidence>
<evidence type="ECO:0000259" key="4">
    <source>
        <dbReference type="Pfam" id="PF02931"/>
    </source>
</evidence>
<dbReference type="GO" id="GO:0005230">
    <property type="term" value="F:extracellular ligand-gated monoatomic ion channel activity"/>
    <property type="evidence" value="ECO:0007669"/>
    <property type="project" value="InterPro"/>
</dbReference>
<dbReference type="InterPro" id="IPR036397">
    <property type="entry name" value="RNaseH_sf"/>
</dbReference>
<dbReference type="InterPro" id="IPR036734">
    <property type="entry name" value="Neur_chan_lig-bd_sf"/>
</dbReference>
<evidence type="ECO:0000256" key="2">
    <source>
        <dbReference type="ARBA" id="ARBA00023136"/>
    </source>
</evidence>
<feature type="transmembrane region" description="Helical" evidence="3">
    <location>
        <begin position="472"/>
        <end position="495"/>
    </location>
</feature>
<dbReference type="GO" id="GO:0046975">
    <property type="term" value="F:histone H3K36 methyltransferase activity"/>
    <property type="evidence" value="ECO:0007669"/>
    <property type="project" value="TreeGrafter"/>
</dbReference>
<keyword evidence="6" id="KW-1185">Reference proteome</keyword>
<dbReference type="Gene3D" id="3.30.420.10">
    <property type="entry name" value="Ribonuclease H-like superfamily/Ribonuclease H"/>
    <property type="match status" value="1"/>
</dbReference>
<dbReference type="GO" id="GO:0042800">
    <property type="term" value="F:histone H3K4 methyltransferase activity"/>
    <property type="evidence" value="ECO:0007669"/>
    <property type="project" value="TreeGrafter"/>
</dbReference>